<gene>
    <name evidence="2" type="ORF">CYFA0S_33e00694g</name>
</gene>
<dbReference type="InterPro" id="IPR043837">
    <property type="entry name" value="Mtf2-like_C"/>
</dbReference>
<dbReference type="PANTHER" id="PTHR39468:SF1">
    <property type="entry name" value="MTF2-LIKE C-TERMINAL DOMAIN-CONTAINING PROTEIN"/>
    <property type="match status" value="1"/>
</dbReference>
<dbReference type="AlphaFoldDB" id="A0A061BC98"/>
<dbReference type="VEuPathDB" id="FungiDB:BON22_5475"/>
<proteinExistence type="predicted"/>
<dbReference type="OrthoDB" id="4096061at2759"/>
<organism evidence="2">
    <name type="scientific">Cyberlindnera fabianii</name>
    <name type="common">Yeast</name>
    <name type="synonym">Hansenula fabianii</name>
    <dbReference type="NCBI Taxonomy" id="36022"/>
    <lineage>
        <taxon>Eukaryota</taxon>
        <taxon>Fungi</taxon>
        <taxon>Dikarya</taxon>
        <taxon>Ascomycota</taxon>
        <taxon>Saccharomycotina</taxon>
        <taxon>Saccharomycetes</taxon>
        <taxon>Phaffomycetales</taxon>
        <taxon>Phaffomycetaceae</taxon>
        <taxon>Cyberlindnera</taxon>
    </lineage>
</organism>
<dbReference type="EMBL" id="LK052918">
    <property type="protein sequence ID" value="CDR47575.1"/>
    <property type="molecule type" value="Genomic_DNA"/>
</dbReference>
<evidence type="ECO:0000313" key="2">
    <source>
        <dbReference type="EMBL" id="CDR47575.1"/>
    </source>
</evidence>
<dbReference type="InterPro" id="IPR040009">
    <property type="entry name" value="Mtf2/C5D6.12-like"/>
</dbReference>
<accession>A0A061BC98</accession>
<reference evidence="2" key="1">
    <citation type="journal article" date="2014" name="Genome Announc.">
        <title>Genome sequence of the yeast Cyberlindnera fabianii (Hansenula fabianii).</title>
        <authorList>
            <person name="Freel K.C."/>
            <person name="Sarilar V."/>
            <person name="Neuveglise C."/>
            <person name="Devillers H."/>
            <person name="Friedrich A."/>
            <person name="Schacherer J."/>
        </authorList>
    </citation>
    <scope>NUCLEOTIDE SEQUENCE</scope>
    <source>
        <strain evidence="2">YJS4271</strain>
    </source>
</reference>
<dbReference type="PANTHER" id="PTHR39468">
    <property type="entry name" value="CHROMOSOME 7, WHOLE GENOME SHOTGUN SEQUENCE"/>
    <property type="match status" value="1"/>
</dbReference>
<dbReference type="Pfam" id="PF19189">
    <property type="entry name" value="Mtf2"/>
    <property type="match status" value="1"/>
</dbReference>
<protein>
    <submittedName>
        <fullName evidence="2">CYFA0S33e00694g1_1</fullName>
    </submittedName>
</protein>
<feature type="domain" description="Mtf2-like C-terminal" evidence="1">
    <location>
        <begin position="113"/>
        <end position="318"/>
    </location>
</feature>
<evidence type="ECO:0000259" key="1">
    <source>
        <dbReference type="Pfam" id="PF19189"/>
    </source>
</evidence>
<dbReference type="GO" id="GO:0005739">
    <property type="term" value="C:mitochondrion"/>
    <property type="evidence" value="ECO:0007669"/>
    <property type="project" value="InterPro"/>
</dbReference>
<dbReference type="VEuPathDB" id="FungiDB:BON22_5474"/>
<sequence>MKPSLSTAFRLTRTTLNTLSPLARAAVTSQEEQNMFRTAFDQVIRSTNTVDGPSANDESAIIFDATFHSIEKVSKKNANGISTIPYDKLMFKGKTTPISSNSSLQRHKSTKMALENTINTLQSGQLSDFEISEFMWTTLQSFDSKINQINKKTKFGESLIEQIKIKSNESPLSPPINEYTVPVLVAESIRILTNTYKSPDTALSIFHLAKKQSLKSFIYVCTTPVYNQVIESHWESYKSISSILELVNEMKVNGIKPNTDTYYALKKISEDAHTMLLDEDQDDISFTFNYERGPERWTQMWNKADEDDLHSVDQYMRDVLTLVTRRA</sequence>
<name>A0A061BC98_CYBFA</name>
<dbReference type="PhylomeDB" id="A0A061BC98"/>